<comment type="caution">
    <text evidence="3">The sequence shown here is derived from an EMBL/GenBank/DDBJ whole genome shotgun (WGS) entry which is preliminary data.</text>
</comment>
<feature type="compositionally biased region" description="Acidic residues" evidence="2">
    <location>
        <begin position="219"/>
        <end position="234"/>
    </location>
</feature>
<feature type="region of interest" description="Disordered" evidence="2">
    <location>
        <begin position="177"/>
        <end position="234"/>
    </location>
</feature>
<dbReference type="OrthoDB" id="1926212at2759"/>
<feature type="repeat" description="TPR" evidence="1">
    <location>
        <begin position="21"/>
        <end position="54"/>
    </location>
</feature>
<evidence type="ECO:0000256" key="2">
    <source>
        <dbReference type="SAM" id="MobiDB-lite"/>
    </source>
</evidence>
<keyword evidence="1" id="KW-0802">TPR repeat</keyword>
<evidence type="ECO:0000313" key="4">
    <source>
        <dbReference type="Proteomes" id="UP000051574"/>
    </source>
</evidence>
<accession>A0A0T6B229</accession>
<name>A0A0T6B229_9SCAR</name>
<dbReference type="GO" id="GO:0042073">
    <property type="term" value="P:intraciliary transport"/>
    <property type="evidence" value="ECO:0007669"/>
    <property type="project" value="TreeGrafter"/>
</dbReference>
<dbReference type="PROSITE" id="PS50005">
    <property type="entry name" value="TPR"/>
    <property type="match status" value="1"/>
</dbReference>
<feature type="region of interest" description="Disordered" evidence="2">
    <location>
        <begin position="121"/>
        <end position="155"/>
    </location>
</feature>
<protein>
    <submittedName>
        <fullName evidence="3">Anaphase-promoting complex subunit 3 protein</fullName>
    </submittedName>
</protein>
<evidence type="ECO:0000256" key="1">
    <source>
        <dbReference type="PROSITE-ProRule" id="PRU00339"/>
    </source>
</evidence>
<sequence>MHLLESILPYIQSFRHYPANLAVIDWLGSYYIEMQVVEKALVYFEKAAQMQPNYPKWHMMVAGCHRRSGNVHKALILYQEIHRQFPENVECLRFLVRLCSDLGMREAHDYALELKQLEKSKEVRNRVSSSRPGSIRSGSELSSRTGSGFSPVPEGIHVSESAVNSATRSSRLGRLSQLHNSAGSGDSGFAQPTVDASYNDPLGPLPTRPKTGIGKPLDYDDFGDEQLGDDLLPE</sequence>
<dbReference type="SUPFAM" id="SSF48452">
    <property type="entry name" value="TPR-like"/>
    <property type="match status" value="1"/>
</dbReference>
<dbReference type="Gene3D" id="1.25.40.10">
    <property type="entry name" value="Tetratricopeptide repeat domain"/>
    <property type="match status" value="1"/>
</dbReference>
<feature type="compositionally biased region" description="Low complexity" evidence="2">
    <location>
        <begin position="128"/>
        <end position="139"/>
    </location>
</feature>
<dbReference type="Proteomes" id="UP000051574">
    <property type="component" value="Unassembled WGS sequence"/>
</dbReference>
<dbReference type="GO" id="GO:0005814">
    <property type="term" value="C:centriole"/>
    <property type="evidence" value="ECO:0007669"/>
    <property type="project" value="TreeGrafter"/>
</dbReference>
<dbReference type="PANTHER" id="PTHR44117:SF1">
    <property type="entry name" value="INTRAFLAGELLAR TRANSPORT PROTEIN 88 HOMOLOG"/>
    <property type="match status" value="1"/>
</dbReference>
<dbReference type="AlphaFoldDB" id="A0A0T6B229"/>
<reference evidence="3 4" key="1">
    <citation type="submission" date="2015-09" db="EMBL/GenBank/DDBJ databases">
        <title>Draft genome of the scarab beetle Oryctes borbonicus.</title>
        <authorList>
            <person name="Meyer J.M."/>
            <person name="Markov G.V."/>
            <person name="Baskaran P."/>
            <person name="Herrmann M."/>
            <person name="Sommer R.J."/>
            <person name="Roedelsperger C."/>
        </authorList>
    </citation>
    <scope>NUCLEOTIDE SEQUENCE [LARGE SCALE GENOMIC DNA]</scope>
    <source>
        <strain evidence="3">OB123</strain>
        <tissue evidence="3">Whole animal</tissue>
    </source>
</reference>
<organism evidence="3 4">
    <name type="scientific">Oryctes borbonicus</name>
    <dbReference type="NCBI Taxonomy" id="1629725"/>
    <lineage>
        <taxon>Eukaryota</taxon>
        <taxon>Metazoa</taxon>
        <taxon>Ecdysozoa</taxon>
        <taxon>Arthropoda</taxon>
        <taxon>Hexapoda</taxon>
        <taxon>Insecta</taxon>
        <taxon>Pterygota</taxon>
        <taxon>Neoptera</taxon>
        <taxon>Endopterygota</taxon>
        <taxon>Coleoptera</taxon>
        <taxon>Polyphaga</taxon>
        <taxon>Scarabaeiformia</taxon>
        <taxon>Scarabaeidae</taxon>
        <taxon>Dynastinae</taxon>
        <taxon>Oryctes</taxon>
    </lineage>
</organism>
<gene>
    <name evidence="3" type="ORF">AMK59_4953</name>
</gene>
<dbReference type="GO" id="GO:1905515">
    <property type="term" value="P:non-motile cilium assembly"/>
    <property type="evidence" value="ECO:0007669"/>
    <property type="project" value="TreeGrafter"/>
</dbReference>
<dbReference type="EMBL" id="LJIG01016174">
    <property type="protein sequence ID" value="KRT81393.1"/>
    <property type="molecule type" value="Genomic_DNA"/>
</dbReference>
<dbReference type="GO" id="GO:0019894">
    <property type="term" value="F:kinesin binding"/>
    <property type="evidence" value="ECO:0007669"/>
    <property type="project" value="TreeGrafter"/>
</dbReference>
<proteinExistence type="predicted"/>
<keyword evidence="4" id="KW-1185">Reference proteome</keyword>
<dbReference type="InterPro" id="IPR019734">
    <property type="entry name" value="TPR_rpt"/>
</dbReference>
<dbReference type="GO" id="GO:0097730">
    <property type="term" value="C:non-motile cilium"/>
    <property type="evidence" value="ECO:0007669"/>
    <property type="project" value="TreeGrafter"/>
</dbReference>
<evidence type="ECO:0000313" key="3">
    <source>
        <dbReference type="EMBL" id="KRT81393.1"/>
    </source>
</evidence>
<dbReference type="PANTHER" id="PTHR44117">
    <property type="entry name" value="INTRAFLAGELLAR TRANSPORT PROTEIN 88 HOMOLOG"/>
    <property type="match status" value="1"/>
</dbReference>
<dbReference type="InterPro" id="IPR011990">
    <property type="entry name" value="TPR-like_helical_dom_sf"/>
</dbReference>
<dbReference type="GO" id="GO:0097546">
    <property type="term" value="C:ciliary base"/>
    <property type="evidence" value="ECO:0007669"/>
    <property type="project" value="TreeGrafter"/>
</dbReference>
<dbReference type="GO" id="GO:0036064">
    <property type="term" value="C:ciliary basal body"/>
    <property type="evidence" value="ECO:0007669"/>
    <property type="project" value="TreeGrafter"/>
</dbReference>